<reference evidence="2" key="1">
    <citation type="submission" date="2016-05" db="EMBL/GenBank/DDBJ databases">
        <title>Comparative genomics of biotechnologically important yeasts.</title>
        <authorList>
            <consortium name="DOE Joint Genome Institute"/>
            <person name="Riley R."/>
            <person name="Haridas S."/>
            <person name="Wolfe K.H."/>
            <person name="Lopes M.R."/>
            <person name="Hittinger C.T."/>
            <person name="Goker M."/>
            <person name="Salamov A."/>
            <person name="Wisecaver J."/>
            <person name="Long T.M."/>
            <person name="Aerts A.L."/>
            <person name="Barry K."/>
            <person name="Choi C."/>
            <person name="Clum A."/>
            <person name="Coughlan A.Y."/>
            <person name="Deshpande S."/>
            <person name="Douglass A.P."/>
            <person name="Hanson S.J."/>
            <person name="Klenk H.-P."/>
            <person name="Labutti K."/>
            <person name="Lapidus A."/>
            <person name="Lindquist E."/>
            <person name="Lipzen A."/>
            <person name="Meier-Kolthoff J.P."/>
            <person name="Ohm R.A."/>
            <person name="Otillar R.P."/>
            <person name="Pangilinan J."/>
            <person name="Peng Y."/>
            <person name="Rokas A."/>
            <person name="Rosa C.A."/>
            <person name="Scheuner C."/>
            <person name="Sibirny A.A."/>
            <person name="Slot J.C."/>
            <person name="Stielow J.B."/>
            <person name="Sun H."/>
            <person name="Kurtzman C.P."/>
            <person name="Blackwell M."/>
            <person name="Grigoriev I.V."/>
            <person name="Jeffries T.W."/>
        </authorList>
    </citation>
    <scope>NUCLEOTIDE SEQUENCE [LARGE SCALE GENOMIC DNA]</scope>
    <source>
        <strain evidence="2">DSM 1968</strain>
    </source>
</reference>
<dbReference type="Proteomes" id="UP000095038">
    <property type="component" value="Unassembled WGS sequence"/>
</dbReference>
<evidence type="ECO:0000313" key="2">
    <source>
        <dbReference type="Proteomes" id="UP000095038"/>
    </source>
</evidence>
<dbReference type="EMBL" id="KV454475">
    <property type="protein sequence ID" value="ODV64544.1"/>
    <property type="molecule type" value="Genomic_DNA"/>
</dbReference>
<name>A0A1D2VSF7_9ASCO</name>
<sequence length="125" mass="14106">MVTLYLIWFLGTRDRPTRLYLCFHESNKSSSCLRCVFSAFSLGISDVLSNQSVPKSLIILTIRFANAIFSFEGKSNTPIQKNSSKHSPREADLVYFFLISDSQLHAGVHAYCCSRKLKSDSANNF</sequence>
<accession>A0A1D2VSF7</accession>
<organism evidence="1 2">
    <name type="scientific">Ascoidea rubescens DSM 1968</name>
    <dbReference type="NCBI Taxonomy" id="1344418"/>
    <lineage>
        <taxon>Eukaryota</taxon>
        <taxon>Fungi</taxon>
        <taxon>Dikarya</taxon>
        <taxon>Ascomycota</taxon>
        <taxon>Saccharomycotina</taxon>
        <taxon>Saccharomycetes</taxon>
        <taxon>Ascoideaceae</taxon>
        <taxon>Ascoidea</taxon>
    </lineage>
</organism>
<protein>
    <submittedName>
        <fullName evidence="1">Uncharacterized protein</fullName>
    </submittedName>
</protein>
<keyword evidence="2" id="KW-1185">Reference proteome</keyword>
<dbReference type="InParanoid" id="A0A1D2VSF7"/>
<dbReference type="GeneID" id="30962281"/>
<proteinExistence type="predicted"/>
<dbReference type="RefSeq" id="XP_020050851.1">
    <property type="nucleotide sequence ID" value="XM_020188645.1"/>
</dbReference>
<dbReference type="AlphaFoldDB" id="A0A1D2VSF7"/>
<evidence type="ECO:0000313" key="1">
    <source>
        <dbReference type="EMBL" id="ODV64544.1"/>
    </source>
</evidence>
<gene>
    <name evidence="1" type="ORF">ASCRUDRAFT_106132</name>
</gene>